<proteinExistence type="inferred from homology"/>
<organism evidence="7 8">
    <name type="scientific">Riccia sorocarpa</name>
    <dbReference type="NCBI Taxonomy" id="122646"/>
    <lineage>
        <taxon>Eukaryota</taxon>
        <taxon>Viridiplantae</taxon>
        <taxon>Streptophyta</taxon>
        <taxon>Embryophyta</taxon>
        <taxon>Marchantiophyta</taxon>
        <taxon>Marchantiopsida</taxon>
        <taxon>Marchantiidae</taxon>
        <taxon>Marchantiales</taxon>
        <taxon>Ricciaceae</taxon>
        <taxon>Riccia</taxon>
    </lineage>
</organism>
<name>A0ABD3HJD7_9MARC</name>
<comment type="similarity">
    <text evidence="2">Belongs to the DNA repair enzymes AP/ExoA family.</text>
</comment>
<evidence type="ECO:0000256" key="4">
    <source>
        <dbReference type="ARBA" id="ARBA00022801"/>
    </source>
</evidence>
<evidence type="ECO:0000256" key="3">
    <source>
        <dbReference type="ARBA" id="ARBA00022723"/>
    </source>
</evidence>
<keyword evidence="3" id="KW-0479">Metal-binding</keyword>
<comment type="caution">
    <text evidence="7">The sequence shown here is derived from an EMBL/GenBank/DDBJ whole genome shotgun (WGS) entry which is preliminary data.</text>
</comment>
<keyword evidence="8" id="KW-1185">Reference proteome</keyword>
<dbReference type="InterPro" id="IPR005135">
    <property type="entry name" value="Endo/exonuclease/phosphatase"/>
</dbReference>
<dbReference type="InterPro" id="IPR004808">
    <property type="entry name" value="AP_endonuc_1"/>
</dbReference>
<sequence length="585" mass="65349">MKISVGSYNVRDLCARTARTKLRQFILNTRPALDILAVQEHKLRDRNLDFITSAIWSQALIFHVPAADGAHAARNPLVTGGKGGVLLMVRASFAPSIVDHGPLPLDGGLWIHFDLPDGRKMGLAALYAPNSVADRTSLWTALEASLDLSRNWILVGDFNMITQQEDQIGGTPELAIGTKKSQWENLLHTLDLRDTFKATDGALRFTWDNRRQAMLLGQEGQDNDQLLDAGRMLKRLDRIYVGSTLHNLISTKILPGSELSDHLPVISVFQLGSPSVFNKTNYRMNTASLQDPKLKAQLATLWVQWQIKYENSNTPALQALRFLGFQFREGLDEEAIFQTVYQKILNRINSPKNKSTTIDSRVIIANQLLYGIIWFVLLLWAANRGKIRALEGLIRRFIRGGDENSKSRHHVAETILHQPKRDGGLGLISLQAQVQAFSAKTIRWAYVPGPHPLKAWLLSQRKGGVLRTIPGSPRRPQGPGRRSLQSWSTFAKAKLLSPLDQLPLPQWQRLSLWDFPQEMDADLQACDPGSKPARLLQTCGSMVGTMAPVHNLGHLDATKRPHLSQCPTFICKIKSSRLEQIAVAM</sequence>
<protein>
    <recommendedName>
        <fullName evidence="6">Endonuclease/exonuclease/phosphatase domain-containing protein</fullName>
    </recommendedName>
</protein>
<evidence type="ECO:0000256" key="1">
    <source>
        <dbReference type="ARBA" id="ARBA00001946"/>
    </source>
</evidence>
<accession>A0ABD3HJD7</accession>
<dbReference type="AlphaFoldDB" id="A0ABD3HJD7"/>
<gene>
    <name evidence="7" type="ORF">R1sor_015803</name>
</gene>
<evidence type="ECO:0000259" key="6">
    <source>
        <dbReference type="Pfam" id="PF03372"/>
    </source>
</evidence>
<dbReference type="Proteomes" id="UP001633002">
    <property type="component" value="Unassembled WGS sequence"/>
</dbReference>
<evidence type="ECO:0000256" key="5">
    <source>
        <dbReference type="ARBA" id="ARBA00022842"/>
    </source>
</evidence>
<evidence type="ECO:0000313" key="7">
    <source>
        <dbReference type="EMBL" id="KAL3689494.1"/>
    </source>
</evidence>
<dbReference type="Pfam" id="PF03372">
    <property type="entry name" value="Exo_endo_phos"/>
    <property type="match status" value="1"/>
</dbReference>
<dbReference type="PANTHER" id="PTHR22748:SF4">
    <property type="entry name" value="DNA-(APURINIC OR APYRIMIDINIC SITE) ENDONUCLEASE 2"/>
    <property type="match status" value="1"/>
</dbReference>
<dbReference type="GO" id="GO:0016787">
    <property type="term" value="F:hydrolase activity"/>
    <property type="evidence" value="ECO:0007669"/>
    <property type="project" value="UniProtKB-KW"/>
</dbReference>
<dbReference type="GO" id="GO:0046872">
    <property type="term" value="F:metal ion binding"/>
    <property type="evidence" value="ECO:0007669"/>
    <property type="project" value="UniProtKB-KW"/>
</dbReference>
<feature type="domain" description="Endonuclease/exonuclease/phosphatase" evidence="6">
    <location>
        <begin position="7"/>
        <end position="262"/>
    </location>
</feature>
<dbReference type="PANTHER" id="PTHR22748">
    <property type="entry name" value="AP ENDONUCLEASE"/>
    <property type="match status" value="1"/>
</dbReference>
<comment type="cofactor">
    <cofactor evidence="1">
        <name>Mg(2+)</name>
        <dbReference type="ChEBI" id="CHEBI:18420"/>
    </cofactor>
</comment>
<evidence type="ECO:0000313" key="8">
    <source>
        <dbReference type="Proteomes" id="UP001633002"/>
    </source>
</evidence>
<keyword evidence="5" id="KW-0460">Magnesium</keyword>
<dbReference type="InterPro" id="IPR036691">
    <property type="entry name" value="Endo/exonu/phosph_ase_sf"/>
</dbReference>
<dbReference type="EMBL" id="JBJQOH010000004">
    <property type="protein sequence ID" value="KAL3689494.1"/>
    <property type="molecule type" value="Genomic_DNA"/>
</dbReference>
<dbReference type="SUPFAM" id="SSF56219">
    <property type="entry name" value="DNase I-like"/>
    <property type="match status" value="1"/>
</dbReference>
<reference evidence="7 8" key="1">
    <citation type="submission" date="2024-09" db="EMBL/GenBank/DDBJ databases">
        <title>Chromosome-scale assembly of Riccia sorocarpa.</title>
        <authorList>
            <person name="Paukszto L."/>
        </authorList>
    </citation>
    <scope>NUCLEOTIDE SEQUENCE [LARGE SCALE GENOMIC DNA]</scope>
    <source>
        <strain evidence="7">LP-2024</strain>
        <tissue evidence="7">Aerial parts of the thallus</tissue>
    </source>
</reference>
<keyword evidence="4" id="KW-0378">Hydrolase</keyword>
<evidence type="ECO:0000256" key="2">
    <source>
        <dbReference type="ARBA" id="ARBA00007092"/>
    </source>
</evidence>
<dbReference type="Gene3D" id="3.60.10.10">
    <property type="entry name" value="Endonuclease/exonuclease/phosphatase"/>
    <property type="match status" value="1"/>
</dbReference>